<feature type="domain" description="TNase-like" evidence="2">
    <location>
        <begin position="50"/>
        <end position="169"/>
    </location>
</feature>
<reference evidence="3" key="1">
    <citation type="submission" date="2019-09" db="EMBL/GenBank/DDBJ databases">
        <title>Draft genome sequences of 48 bacterial type strains from the CCUG.</title>
        <authorList>
            <person name="Tunovic T."/>
            <person name="Pineiro-Iglesias B."/>
            <person name="Unosson C."/>
            <person name="Inganas E."/>
            <person name="Ohlen M."/>
            <person name="Cardew S."/>
            <person name="Jensie-Markopoulos S."/>
            <person name="Salva-Serra F."/>
            <person name="Jaen-Luchoro D."/>
            <person name="Karlsson R."/>
            <person name="Svensson-Stadler L."/>
            <person name="Chun J."/>
            <person name="Moore E."/>
        </authorList>
    </citation>
    <scope>NUCLEOTIDE SEQUENCE</scope>
    <source>
        <strain evidence="3">CCUG 50899</strain>
    </source>
</reference>
<accession>A0A643F4X0</accession>
<feature type="transmembrane region" description="Helical" evidence="1">
    <location>
        <begin position="21"/>
        <end position="43"/>
    </location>
</feature>
<name>A0A643F4X0_9HYPH</name>
<comment type="caution">
    <text evidence="3">The sequence shown here is derived from an EMBL/GenBank/DDBJ whole genome shotgun (WGS) entry which is preliminary data.</text>
</comment>
<dbReference type="PANTHER" id="PTHR12302:SF26">
    <property type="entry name" value="BLR1266 PROTEIN"/>
    <property type="match status" value="1"/>
</dbReference>
<dbReference type="PANTHER" id="PTHR12302">
    <property type="entry name" value="EBNA2 BINDING PROTEIN P100"/>
    <property type="match status" value="1"/>
</dbReference>
<dbReference type="SUPFAM" id="SSF50199">
    <property type="entry name" value="Staphylococcal nuclease"/>
    <property type="match status" value="1"/>
</dbReference>
<sequence length="223" mass="25528">MSNRRRYYRRPYQTRQRRRGGAFRSIFLTLLIFSALFAIIVSLPVNRQPKESLAGTVYVIDGDTVILNKVHIRLLGIDAPEMEQSCQTGYRTYLCGREARNALRGRISGASIRCEKEGLDKYGRDLGRCYLGETDLNRWMVEQGWAVSYGDYRSEEAVARQEKRGIWAGSFEVPYQWRKEQQKPNVEAETGHEAPSSDVISDVISYIRGYVSTLLNSLWSGAQ</sequence>
<dbReference type="EMBL" id="VZPE01000001">
    <property type="protein sequence ID" value="KAB0573266.1"/>
    <property type="molecule type" value="Genomic_DNA"/>
</dbReference>
<protein>
    <submittedName>
        <fullName evidence="3">Thermonuclease family protein</fullName>
    </submittedName>
</protein>
<keyword evidence="1" id="KW-0472">Membrane</keyword>
<dbReference type="Pfam" id="PF00565">
    <property type="entry name" value="SNase"/>
    <property type="match status" value="1"/>
</dbReference>
<dbReference type="RefSeq" id="WP_024896589.1">
    <property type="nucleotide sequence ID" value="NZ_OZ264105.1"/>
</dbReference>
<organism evidence="3">
    <name type="scientific">Brucella pituitosa</name>
    <dbReference type="NCBI Taxonomy" id="571256"/>
    <lineage>
        <taxon>Bacteria</taxon>
        <taxon>Pseudomonadati</taxon>
        <taxon>Pseudomonadota</taxon>
        <taxon>Alphaproteobacteria</taxon>
        <taxon>Hyphomicrobiales</taxon>
        <taxon>Brucellaceae</taxon>
        <taxon>Brucella/Ochrobactrum group</taxon>
        <taxon>Brucella</taxon>
    </lineage>
</organism>
<dbReference type="SMART" id="SM00318">
    <property type="entry name" value="SNc"/>
    <property type="match status" value="1"/>
</dbReference>
<evidence type="ECO:0000259" key="2">
    <source>
        <dbReference type="PROSITE" id="PS50830"/>
    </source>
</evidence>
<dbReference type="PROSITE" id="PS50830">
    <property type="entry name" value="TNASE_3"/>
    <property type="match status" value="1"/>
</dbReference>
<keyword evidence="1" id="KW-1133">Transmembrane helix</keyword>
<dbReference type="InterPro" id="IPR035437">
    <property type="entry name" value="SNase_OB-fold_sf"/>
</dbReference>
<dbReference type="InterPro" id="IPR016071">
    <property type="entry name" value="Staphylococal_nuclease_OB-fold"/>
</dbReference>
<dbReference type="Gene3D" id="2.40.50.90">
    <property type="match status" value="1"/>
</dbReference>
<dbReference type="AlphaFoldDB" id="A0A643F4X0"/>
<proteinExistence type="predicted"/>
<gene>
    <name evidence="3" type="ORF">F7Q93_01875</name>
</gene>
<keyword evidence="1" id="KW-0812">Transmembrane</keyword>
<evidence type="ECO:0000313" key="3">
    <source>
        <dbReference type="EMBL" id="KAB0573266.1"/>
    </source>
</evidence>
<evidence type="ECO:0000256" key="1">
    <source>
        <dbReference type="SAM" id="Phobius"/>
    </source>
</evidence>